<feature type="transmembrane region" description="Helical" evidence="6">
    <location>
        <begin position="87"/>
        <end position="108"/>
    </location>
</feature>
<keyword evidence="4 6" id="KW-1133">Transmembrane helix</keyword>
<proteinExistence type="predicted"/>
<name>A0A9X2AF69_9BACL</name>
<dbReference type="GO" id="GO:0015658">
    <property type="term" value="F:branched-chain amino acid transmembrane transporter activity"/>
    <property type="evidence" value="ECO:0007669"/>
    <property type="project" value="InterPro"/>
</dbReference>
<feature type="transmembrane region" description="Helical" evidence="6">
    <location>
        <begin position="159"/>
        <end position="178"/>
    </location>
</feature>
<feature type="transmembrane region" description="Helical" evidence="6">
    <location>
        <begin position="114"/>
        <end position="132"/>
    </location>
</feature>
<comment type="caution">
    <text evidence="7">The sequence shown here is derived from an EMBL/GenBank/DDBJ whole genome shotgun (WGS) entry which is preliminary data.</text>
</comment>
<dbReference type="InterPro" id="IPR043428">
    <property type="entry name" value="LivM-like"/>
</dbReference>
<dbReference type="EMBL" id="JALBUF010000006">
    <property type="protein sequence ID" value="MCI0183761.1"/>
    <property type="molecule type" value="Genomic_DNA"/>
</dbReference>
<keyword evidence="3 6" id="KW-0812">Transmembrane</keyword>
<organism evidence="7 8">
    <name type="scientific">Sulfoacidibacillus ferrooxidans</name>
    <dbReference type="NCBI Taxonomy" id="2005001"/>
    <lineage>
        <taxon>Bacteria</taxon>
        <taxon>Bacillati</taxon>
        <taxon>Bacillota</taxon>
        <taxon>Bacilli</taxon>
        <taxon>Bacillales</taxon>
        <taxon>Alicyclobacillaceae</taxon>
        <taxon>Sulfoacidibacillus</taxon>
    </lineage>
</organism>
<evidence type="ECO:0008006" key="9">
    <source>
        <dbReference type="Google" id="ProtNLM"/>
    </source>
</evidence>
<keyword evidence="8" id="KW-1185">Reference proteome</keyword>
<evidence type="ECO:0000256" key="2">
    <source>
        <dbReference type="ARBA" id="ARBA00022475"/>
    </source>
</evidence>
<sequence length="317" mass="34093">MRSSIRIPAILVFILFILLFPYMFGTAGNATLMEQIFAFGIFAMSYDLLIGYTGIVSFGHAMFFGTGAYAVAIVLSKTGGSTTGLMLGFLVAIVLAAVLSFIVAFISLRVRHTYFAMITLAVGQVFFVLAGSQPLRPLTNSNDGLTVLTPQWLNSNLSVYYLIALSLLVITFLLHRFVHSPVGDILRGLRENEGRSKALGYPVFRYKAAAFFISGVIAALAGGLYVIVESFVSTSVYDVSSVSLQVLLMTIIGGVGTLYGGLLGAGIIILAQNELSNLAGSNPLFSHSEIVFGVLYIVVVRFLPKGILGSLMKWKGR</sequence>
<dbReference type="InterPro" id="IPR001851">
    <property type="entry name" value="ABC_transp_permease"/>
</dbReference>
<evidence type="ECO:0000256" key="5">
    <source>
        <dbReference type="ARBA" id="ARBA00023136"/>
    </source>
</evidence>
<evidence type="ECO:0000256" key="1">
    <source>
        <dbReference type="ARBA" id="ARBA00004651"/>
    </source>
</evidence>
<keyword evidence="2" id="KW-1003">Cell membrane</keyword>
<feature type="transmembrane region" description="Helical" evidence="6">
    <location>
        <begin position="48"/>
        <end position="75"/>
    </location>
</feature>
<evidence type="ECO:0000313" key="7">
    <source>
        <dbReference type="EMBL" id="MCI0183761.1"/>
    </source>
</evidence>
<evidence type="ECO:0000256" key="6">
    <source>
        <dbReference type="SAM" id="Phobius"/>
    </source>
</evidence>
<comment type="subcellular location">
    <subcellularLocation>
        <location evidence="1">Cell membrane</location>
        <topology evidence="1">Multi-pass membrane protein</topology>
    </subcellularLocation>
</comment>
<accession>A0A9X2AF69</accession>
<dbReference type="Proteomes" id="UP001139263">
    <property type="component" value="Unassembled WGS sequence"/>
</dbReference>
<protein>
    <recommendedName>
        <fullName evidence="9">Branched-chain amino acid ABC transporter permease</fullName>
    </recommendedName>
</protein>
<evidence type="ECO:0000256" key="4">
    <source>
        <dbReference type="ARBA" id="ARBA00022989"/>
    </source>
</evidence>
<feature type="transmembrane region" description="Helical" evidence="6">
    <location>
        <begin position="209"/>
        <end position="232"/>
    </location>
</feature>
<evidence type="ECO:0000256" key="3">
    <source>
        <dbReference type="ARBA" id="ARBA00022692"/>
    </source>
</evidence>
<dbReference type="GO" id="GO:0005886">
    <property type="term" value="C:plasma membrane"/>
    <property type="evidence" value="ECO:0007669"/>
    <property type="project" value="UniProtKB-SubCell"/>
</dbReference>
<dbReference type="PANTHER" id="PTHR30482">
    <property type="entry name" value="HIGH-AFFINITY BRANCHED-CHAIN AMINO ACID TRANSPORT SYSTEM PERMEASE"/>
    <property type="match status" value="1"/>
</dbReference>
<dbReference type="Pfam" id="PF02653">
    <property type="entry name" value="BPD_transp_2"/>
    <property type="match status" value="1"/>
</dbReference>
<keyword evidence="5 6" id="KW-0472">Membrane</keyword>
<dbReference type="PANTHER" id="PTHR30482:SF17">
    <property type="entry name" value="ABC TRANSPORTER ATP-BINDING PROTEIN"/>
    <property type="match status" value="1"/>
</dbReference>
<feature type="transmembrane region" description="Helical" evidence="6">
    <location>
        <begin position="290"/>
        <end position="308"/>
    </location>
</feature>
<dbReference type="CDD" id="cd06581">
    <property type="entry name" value="TM_PBP1_LivM_like"/>
    <property type="match status" value="1"/>
</dbReference>
<gene>
    <name evidence="7" type="ORF">MM817_02052</name>
</gene>
<evidence type="ECO:0000313" key="8">
    <source>
        <dbReference type="Proteomes" id="UP001139263"/>
    </source>
</evidence>
<feature type="transmembrane region" description="Helical" evidence="6">
    <location>
        <begin position="244"/>
        <end position="270"/>
    </location>
</feature>
<reference evidence="7" key="1">
    <citation type="submission" date="2022-03" db="EMBL/GenBank/DDBJ databases">
        <title>Draft Genome Sequence of Firmicute Strain S0AB, a Heterotrophic Iron/Sulfur-Oxidizing Extreme Acidophile.</title>
        <authorList>
            <person name="Vergara E."/>
            <person name="Pakostova E."/>
            <person name="Johnson D.B."/>
            <person name="Holmes D.S."/>
        </authorList>
    </citation>
    <scope>NUCLEOTIDE SEQUENCE</scope>
    <source>
        <strain evidence="7">S0AB</strain>
    </source>
</reference>
<dbReference type="AlphaFoldDB" id="A0A9X2AF69"/>